<dbReference type="Proteomes" id="UP000028492">
    <property type="component" value="Chromosome"/>
</dbReference>
<dbReference type="AlphaFoldDB" id="A0A075UMV6"/>
<dbReference type="EMBL" id="CP008953">
    <property type="protein sequence ID" value="AIG73731.1"/>
    <property type="molecule type" value="Genomic_DNA"/>
</dbReference>
<dbReference type="HOGENOM" id="CLU_1297652_0_0_11"/>
<sequence>MENYPAPAVEQMVPQKKRTWLKPVIRLGIFGVIALIAFFVANPFTASSTEVGACLKGSVDNADSVKNTECGTSDATFKVVGKQENKSEIGLRLSGGSECDDYPTTDAYFFQGKKGATDGTLLCLEDLKNPGERAPVVGDCLPDGVVDAKKLTKEDCATARYKVLAIEKSATFLVDGSTVCTQVPSTDEKIQWQRSGGTLPQSRVLCLDDLKK</sequence>
<feature type="transmembrane region" description="Helical" evidence="1">
    <location>
        <begin position="24"/>
        <end position="44"/>
    </location>
</feature>
<protein>
    <submittedName>
        <fullName evidence="2">Conserved putative membrane protein</fullName>
    </submittedName>
</protein>
<evidence type="ECO:0000256" key="1">
    <source>
        <dbReference type="SAM" id="Phobius"/>
    </source>
</evidence>
<accession>A0A075UMV6</accession>
<reference evidence="2 3" key="1">
    <citation type="journal article" date="2014" name="J. Biotechnol.">
        <title>Complete genome sequence of the actinobacterium Amycolatopsis japonica MG417-CF17(T) (=DSM 44213T) producing (S,S)-N,N'-ethylenediaminedisuccinic acid.</title>
        <authorList>
            <person name="Stegmann E."/>
            <person name="Albersmeier A."/>
            <person name="Spohn M."/>
            <person name="Gert H."/>
            <person name="Weber T."/>
            <person name="Wohlleben W."/>
            <person name="Kalinowski J."/>
            <person name="Ruckert C."/>
        </authorList>
    </citation>
    <scope>NUCLEOTIDE SEQUENCE [LARGE SCALE GENOMIC DNA]</scope>
    <source>
        <strain evidence="3">MG417-CF17 (DSM 44213)</strain>
    </source>
</reference>
<organism evidence="2 3">
    <name type="scientific">Amycolatopsis japonica</name>
    <dbReference type="NCBI Taxonomy" id="208439"/>
    <lineage>
        <taxon>Bacteria</taxon>
        <taxon>Bacillati</taxon>
        <taxon>Actinomycetota</taxon>
        <taxon>Actinomycetes</taxon>
        <taxon>Pseudonocardiales</taxon>
        <taxon>Pseudonocardiaceae</taxon>
        <taxon>Amycolatopsis</taxon>
        <taxon>Amycolatopsis japonica group</taxon>
    </lineage>
</organism>
<keyword evidence="1" id="KW-0812">Transmembrane</keyword>
<name>A0A075UMV6_9PSEU</name>
<dbReference type="KEGG" id="aja:AJAP_04040"/>
<keyword evidence="1" id="KW-1133">Transmembrane helix</keyword>
<dbReference type="RefSeq" id="WP_038508240.1">
    <property type="nucleotide sequence ID" value="NZ_CP008953.1"/>
</dbReference>
<evidence type="ECO:0000313" key="3">
    <source>
        <dbReference type="Proteomes" id="UP000028492"/>
    </source>
</evidence>
<keyword evidence="3" id="KW-1185">Reference proteome</keyword>
<dbReference type="STRING" id="208439.AJAP_04040"/>
<gene>
    <name evidence="2" type="ORF">AJAP_04040</name>
</gene>
<evidence type="ECO:0000313" key="2">
    <source>
        <dbReference type="EMBL" id="AIG73731.1"/>
    </source>
</evidence>
<keyword evidence="1" id="KW-0472">Membrane</keyword>
<proteinExistence type="predicted"/>